<gene>
    <name evidence="2" type="ORF">B0T18DRAFT_418274</name>
</gene>
<dbReference type="Proteomes" id="UP001172155">
    <property type="component" value="Unassembled WGS sequence"/>
</dbReference>
<sequence>MQYISGPASWAVAWAVFSKLVRPFVYWRGAGHRRDNGTSTARCITEPGYDGDRVRVGAGEPRSRKASRAGGRPSGGLGLDPLFGVALSALALPPR</sequence>
<organism evidence="2 3">
    <name type="scientific">Schizothecium vesticola</name>
    <dbReference type="NCBI Taxonomy" id="314040"/>
    <lineage>
        <taxon>Eukaryota</taxon>
        <taxon>Fungi</taxon>
        <taxon>Dikarya</taxon>
        <taxon>Ascomycota</taxon>
        <taxon>Pezizomycotina</taxon>
        <taxon>Sordariomycetes</taxon>
        <taxon>Sordariomycetidae</taxon>
        <taxon>Sordariales</taxon>
        <taxon>Schizotheciaceae</taxon>
        <taxon>Schizothecium</taxon>
    </lineage>
</organism>
<keyword evidence="3" id="KW-1185">Reference proteome</keyword>
<evidence type="ECO:0000313" key="2">
    <source>
        <dbReference type="EMBL" id="KAK0740577.1"/>
    </source>
</evidence>
<name>A0AA40EJN7_9PEZI</name>
<evidence type="ECO:0000256" key="1">
    <source>
        <dbReference type="SAM" id="MobiDB-lite"/>
    </source>
</evidence>
<proteinExistence type="predicted"/>
<protein>
    <submittedName>
        <fullName evidence="2">Uncharacterized protein</fullName>
    </submittedName>
</protein>
<dbReference type="EMBL" id="JAUKUD010000006">
    <property type="protein sequence ID" value="KAK0740577.1"/>
    <property type="molecule type" value="Genomic_DNA"/>
</dbReference>
<comment type="caution">
    <text evidence="2">The sequence shown here is derived from an EMBL/GenBank/DDBJ whole genome shotgun (WGS) entry which is preliminary data.</text>
</comment>
<dbReference type="AlphaFoldDB" id="A0AA40EJN7"/>
<feature type="region of interest" description="Disordered" evidence="1">
    <location>
        <begin position="52"/>
        <end position="77"/>
    </location>
</feature>
<evidence type="ECO:0000313" key="3">
    <source>
        <dbReference type="Proteomes" id="UP001172155"/>
    </source>
</evidence>
<reference evidence="2" key="1">
    <citation type="submission" date="2023-06" db="EMBL/GenBank/DDBJ databases">
        <title>Genome-scale phylogeny and comparative genomics of the fungal order Sordariales.</title>
        <authorList>
            <consortium name="Lawrence Berkeley National Laboratory"/>
            <person name="Hensen N."/>
            <person name="Bonometti L."/>
            <person name="Westerberg I."/>
            <person name="Brannstrom I.O."/>
            <person name="Guillou S."/>
            <person name="Cros-Aarteil S."/>
            <person name="Calhoun S."/>
            <person name="Haridas S."/>
            <person name="Kuo A."/>
            <person name="Mondo S."/>
            <person name="Pangilinan J."/>
            <person name="Riley R."/>
            <person name="LaButti K."/>
            <person name="Andreopoulos B."/>
            <person name="Lipzen A."/>
            <person name="Chen C."/>
            <person name="Yanf M."/>
            <person name="Daum C."/>
            <person name="Ng V."/>
            <person name="Clum A."/>
            <person name="Steindorff A."/>
            <person name="Ohm R."/>
            <person name="Martin F."/>
            <person name="Silar P."/>
            <person name="Natvig D."/>
            <person name="Lalanne C."/>
            <person name="Gautier V."/>
            <person name="Ament-velasquez S.L."/>
            <person name="Kruys A."/>
            <person name="Hutchinson M.I."/>
            <person name="Powell A.J."/>
            <person name="Barry K."/>
            <person name="Miller A.N."/>
            <person name="Grigoriev I.V."/>
            <person name="Debuchy R."/>
            <person name="Gladieux P."/>
            <person name="Thoren M.H."/>
            <person name="Johannesson H."/>
        </authorList>
    </citation>
    <scope>NUCLEOTIDE SEQUENCE</scope>
    <source>
        <strain evidence="2">SMH3187-1</strain>
    </source>
</reference>
<accession>A0AA40EJN7</accession>